<gene>
    <name evidence="2" type="ORF">ElyMa_003113100</name>
</gene>
<accession>A0AAV4IVD5</accession>
<comment type="caution">
    <text evidence="2">The sequence shown here is derived from an EMBL/GenBank/DDBJ whole genome shotgun (WGS) entry which is preliminary data.</text>
</comment>
<sequence length="108" mass="11971">MVPHHIVLASSQYTRHTSSSRTILIRGVAQIPKALAHTTRPEAAAEESDTSLRSVGSESAGEEEQGGREEARSMTWLERPQHGRARLDQCNPQIRDREVKKLAAESKT</sequence>
<dbReference type="EMBL" id="BMAT01006418">
    <property type="protein sequence ID" value="GFS12486.1"/>
    <property type="molecule type" value="Genomic_DNA"/>
</dbReference>
<evidence type="ECO:0000256" key="1">
    <source>
        <dbReference type="SAM" id="MobiDB-lite"/>
    </source>
</evidence>
<evidence type="ECO:0000313" key="3">
    <source>
        <dbReference type="Proteomes" id="UP000762676"/>
    </source>
</evidence>
<feature type="compositionally biased region" description="Basic and acidic residues" evidence="1">
    <location>
        <begin position="94"/>
        <end position="108"/>
    </location>
</feature>
<proteinExistence type="predicted"/>
<dbReference type="Proteomes" id="UP000762676">
    <property type="component" value="Unassembled WGS sequence"/>
</dbReference>
<feature type="region of interest" description="Disordered" evidence="1">
    <location>
        <begin position="35"/>
        <end position="108"/>
    </location>
</feature>
<reference evidence="2 3" key="1">
    <citation type="journal article" date="2021" name="Elife">
        <title>Chloroplast acquisition without the gene transfer in kleptoplastic sea slugs, Plakobranchus ocellatus.</title>
        <authorList>
            <person name="Maeda T."/>
            <person name="Takahashi S."/>
            <person name="Yoshida T."/>
            <person name="Shimamura S."/>
            <person name="Takaki Y."/>
            <person name="Nagai Y."/>
            <person name="Toyoda A."/>
            <person name="Suzuki Y."/>
            <person name="Arimoto A."/>
            <person name="Ishii H."/>
            <person name="Satoh N."/>
            <person name="Nishiyama T."/>
            <person name="Hasebe M."/>
            <person name="Maruyama T."/>
            <person name="Minagawa J."/>
            <person name="Obokata J."/>
            <person name="Shigenobu S."/>
        </authorList>
    </citation>
    <scope>NUCLEOTIDE SEQUENCE [LARGE SCALE GENOMIC DNA]</scope>
</reference>
<evidence type="ECO:0000313" key="2">
    <source>
        <dbReference type="EMBL" id="GFS12486.1"/>
    </source>
</evidence>
<dbReference type="AlphaFoldDB" id="A0AAV4IVD5"/>
<name>A0AAV4IVD5_9GAST</name>
<keyword evidence="3" id="KW-1185">Reference proteome</keyword>
<protein>
    <submittedName>
        <fullName evidence="2">Uncharacterized protein</fullName>
    </submittedName>
</protein>
<organism evidence="2 3">
    <name type="scientific">Elysia marginata</name>
    <dbReference type="NCBI Taxonomy" id="1093978"/>
    <lineage>
        <taxon>Eukaryota</taxon>
        <taxon>Metazoa</taxon>
        <taxon>Spiralia</taxon>
        <taxon>Lophotrochozoa</taxon>
        <taxon>Mollusca</taxon>
        <taxon>Gastropoda</taxon>
        <taxon>Heterobranchia</taxon>
        <taxon>Euthyneura</taxon>
        <taxon>Panpulmonata</taxon>
        <taxon>Sacoglossa</taxon>
        <taxon>Placobranchoidea</taxon>
        <taxon>Plakobranchidae</taxon>
        <taxon>Elysia</taxon>
    </lineage>
</organism>